<dbReference type="GO" id="GO:0031071">
    <property type="term" value="F:cysteine desulfurase activity"/>
    <property type="evidence" value="ECO:0007669"/>
    <property type="project" value="UniProtKB-EC"/>
</dbReference>
<gene>
    <name evidence="8" type="ORF">D2962_17250</name>
</gene>
<dbReference type="PIRSF" id="PIRSF005572">
    <property type="entry name" value="NifS"/>
    <property type="match status" value="1"/>
</dbReference>
<dbReference type="InterPro" id="IPR010969">
    <property type="entry name" value="Cys_dSase-rel_unknwn_funct"/>
</dbReference>
<dbReference type="InterPro" id="IPR016454">
    <property type="entry name" value="Cysteine_dSase"/>
</dbReference>
<evidence type="ECO:0000256" key="1">
    <source>
        <dbReference type="ARBA" id="ARBA00001933"/>
    </source>
</evidence>
<dbReference type="Gene3D" id="3.90.1150.10">
    <property type="entry name" value="Aspartate Aminotransferase, domain 1"/>
    <property type="match status" value="1"/>
</dbReference>
<dbReference type="PANTHER" id="PTHR43586">
    <property type="entry name" value="CYSTEINE DESULFURASE"/>
    <property type="match status" value="1"/>
</dbReference>
<dbReference type="SUPFAM" id="SSF53383">
    <property type="entry name" value="PLP-dependent transferases"/>
    <property type="match status" value="1"/>
</dbReference>
<dbReference type="Proteomes" id="UP000280960">
    <property type="component" value="Chromosome"/>
</dbReference>
<evidence type="ECO:0000256" key="5">
    <source>
        <dbReference type="ARBA" id="ARBA00022898"/>
    </source>
</evidence>
<proteinExistence type="inferred from homology"/>
<evidence type="ECO:0000313" key="9">
    <source>
        <dbReference type="Proteomes" id="UP000280960"/>
    </source>
</evidence>
<dbReference type="KEGG" id="bacg:D2962_17250"/>
<dbReference type="InterPro" id="IPR015424">
    <property type="entry name" value="PyrdxlP-dep_Trfase"/>
</dbReference>
<reference evidence="8 9" key="1">
    <citation type="submission" date="2018-10" db="EMBL/GenBank/DDBJ databases">
        <authorList>
            <person name="Zhang X."/>
        </authorList>
    </citation>
    <scope>NUCLEOTIDE SEQUENCE [LARGE SCALE GENOMIC DNA]</scope>
    <source>
        <strain evidence="8 9">SK-G1</strain>
    </source>
</reference>
<evidence type="ECO:0000256" key="4">
    <source>
        <dbReference type="ARBA" id="ARBA00022679"/>
    </source>
</evidence>
<keyword evidence="5" id="KW-0663">Pyridoxal phosphate</keyword>
<accession>A0A3G2R9J8</accession>
<feature type="domain" description="Aminotransferase class V" evidence="7">
    <location>
        <begin position="2"/>
        <end position="367"/>
    </location>
</feature>
<dbReference type="InterPro" id="IPR015422">
    <property type="entry name" value="PyrdxlP-dep_Trfase_small"/>
</dbReference>
<comment type="cofactor">
    <cofactor evidence="1">
        <name>pyridoxal 5'-phosphate</name>
        <dbReference type="ChEBI" id="CHEBI:597326"/>
    </cofactor>
</comment>
<dbReference type="NCBIfam" id="TIGR01977">
    <property type="entry name" value="am_tr_V_EF2568"/>
    <property type="match status" value="1"/>
</dbReference>
<evidence type="ECO:0000256" key="6">
    <source>
        <dbReference type="ARBA" id="ARBA00050776"/>
    </source>
</evidence>
<dbReference type="RefSeq" id="WP_122015678.1">
    <property type="nucleotide sequence ID" value="NZ_CP033169.1"/>
</dbReference>
<dbReference type="GO" id="GO:0030170">
    <property type="term" value="F:pyridoxal phosphate binding"/>
    <property type="evidence" value="ECO:0007669"/>
    <property type="project" value="InterPro"/>
</dbReference>
<comment type="similarity">
    <text evidence="2">Belongs to the class-V pyridoxal-phosphate-dependent aminotransferase family. Csd subfamily.</text>
</comment>
<dbReference type="GO" id="GO:0008483">
    <property type="term" value="F:transaminase activity"/>
    <property type="evidence" value="ECO:0007669"/>
    <property type="project" value="UniProtKB-KW"/>
</dbReference>
<dbReference type="Pfam" id="PF00266">
    <property type="entry name" value="Aminotran_5"/>
    <property type="match status" value="1"/>
</dbReference>
<protein>
    <recommendedName>
        <fullName evidence="3">cysteine desulfurase</fullName>
        <ecNumber evidence="3">2.8.1.7</ecNumber>
    </recommendedName>
</protein>
<evidence type="ECO:0000256" key="3">
    <source>
        <dbReference type="ARBA" id="ARBA00012239"/>
    </source>
</evidence>
<dbReference type="PANTHER" id="PTHR43586:SF4">
    <property type="entry name" value="ISOPENICILLIN N EPIMERASE"/>
    <property type="match status" value="1"/>
</dbReference>
<sequence length="380" mass="41528">MIYFDNAATTWPKPEAVYDAVVNTMKNYGANPGRSGHRMALSAARIVYESRELLADFFNAKSPRDIVFTSNATEALNMAIKGVLKPGDHVITSSMEHNSVARPLFALQKIGVEWDVVKCDSRGFLDPEDVKKAIKPHTRLIAMTHASNLTGTILPVEEVGKIARERCILFLVDAAQTAGIIPIDVQRMNIDLLAFPGHKGLYGPQGTGGLYVREGVDITPIKEGGTGSLSEHLEQPRMLPDRLESGTLNTPGIAGLAAGVRFIKQKDIENIRTHEQKLTSKFLEGIKYKKGISLYGPGDPAHMCAVVSLNVMELDSSELAYLLDSKFDIQVRPGLHCSPLAHKTIGTGERGAVRFSFSVFNTEDEVDEALEALDIICSRI</sequence>
<dbReference type="InterPro" id="IPR000192">
    <property type="entry name" value="Aminotrans_V_dom"/>
</dbReference>
<dbReference type="AlphaFoldDB" id="A0A3G2R9J8"/>
<dbReference type="Gene3D" id="3.40.640.10">
    <property type="entry name" value="Type I PLP-dependent aspartate aminotransferase-like (Major domain)"/>
    <property type="match status" value="1"/>
</dbReference>
<dbReference type="InterPro" id="IPR010970">
    <property type="entry name" value="Cys_dSase_SufS"/>
</dbReference>
<name>A0A3G2R9J8_9FIRM</name>
<keyword evidence="9" id="KW-1185">Reference proteome</keyword>
<dbReference type="EMBL" id="CP033169">
    <property type="protein sequence ID" value="AYO32116.1"/>
    <property type="molecule type" value="Genomic_DNA"/>
</dbReference>
<dbReference type="EC" id="2.8.1.7" evidence="3"/>
<keyword evidence="8" id="KW-0032">Aminotransferase</keyword>
<comment type="catalytic activity">
    <reaction evidence="6">
        <text>(sulfur carrier)-H + L-cysteine = (sulfur carrier)-SH + L-alanine</text>
        <dbReference type="Rhea" id="RHEA:43892"/>
        <dbReference type="Rhea" id="RHEA-COMP:14737"/>
        <dbReference type="Rhea" id="RHEA-COMP:14739"/>
        <dbReference type="ChEBI" id="CHEBI:29917"/>
        <dbReference type="ChEBI" id="CHEBI:35235"/>
        <dbReference type="ChEBI" id="CHEBI:57972"/>
        <dbReference type="ChEBI" id="CHEBI:64428"/>
        <dbReference type="EC" id="2.8.1.7"/>
    </reaction>
</comment>
<dbReference type="CDD" id="cd06453">
    <property type="entry name" value="SufS_like"/>
    <property type="match status" value="1"/>
</dbReference>
<keyword evidence="4 8" id="KW-0808">Transferase</keyword>
<evidence type="ECO:0000259" key="7">
    <source>
        <dbReference type="Pfam" id="PF00266"/>
    </source>
</evidence>
<evidence type="ECO:0000313" key="8">
    <source>
        <dbReference type="EMBL" id="AYO32116.1"/>
    </source>
</evidence>
<organism evidence="8 9">
    <name type="scientific">Biomaibacter acetigenes</name>
    <dbReference type="NCBI Taxonomy" id="2316383"/>
    <lineage>
        <taxon>Bacteria</taxon>
        <taxon>Bacillati</taxon>
        <taxon>Bacillota</taxon>
        <taxon>Clostridia</taxon>
        <taxon>Thermosediminibacterales</taxon>
        <taxon>Tepidanaerobacteraceae</taxon>
        <taxon>Biomaibacter</taxon>
    </lineage>
</organism>
<dbReference type="GO" id="GO:0006534">
    <property type="term" value="P:cysteine metabolic process"/>
    <property type="evidence" value="ECO:0007669"/>
    <property type="project" value="InterPro"/>
</dbReference>
<dbReference type="InterPro" id="IPR015421">
    <property type="entry name" value="PyrdxlP-dep_Trfase_major"/>
</dbReference>
<evidence type="ECO:0000256" key="2">
    <source>
        <dbReference type="ARBA" id="ARBA00010447"/>
    </source>
</evidence>